<dbReference type="AlphaFoldDB" id="A0A0L0BWD2"/>
<dbReference type="Gene3D" id="3.30.160.60">
    <property type="entry name" value="Classic Zinc Finger"/>
    <property type="match status" value="1"/>
</dbReference>
<dbReference type="GO" id="GO:0005737">
    <property type="term" value="C:cytoplasm"/>
    <property type="evidence" value="ECO:0007669"/>
    <property type="project" value="TreeGrafter"/>
</dbReference>
<keyword evidence="6" id="KW-1185">Reference proteome</keyword>
<comment type="caution">
    <text evidence="5">The sequence shown here is derived from an EMBL/GenBank/DDBJ whole genome shotgun (WGS) entry which is preliminary data.</text>
</comment>
<sequence>MGWQKLGGEEILQQYENKKLQILQNVANNNKSDNNMTKFGCEDEFAQKDFDLENGNKTRSASLNSENSIGSFGYFNNNNNNKAHDLEINLNLRSNNGNRGVNVAEKMLPGENCFIHGMPNTLWCQTCLTVLCRGCNAGTEHKDHKIENQLEAKEFYQNRVQQEFIQIQVSVEEMENLKHLQKGFLLKLLETCCTLKLQIEHELVINSNTGDIDEMKDTMKNLQLCFGLLGKQTPHEILKLYKVIKDENCKFKLKHKQMLQQCKMQQLLSKSQRILDFDLLKEILQKIDSSNCAAGDLNKLNENWFNETEANSRDSNSIMILTNYCIYRLYMSYMRQQQQFIEQQFMRYQQYHQEQKQNLIKQFKMLQQHSAAAAMAVSQQQQQQQQQQDSMACSNNNNNNTATTNEFTTFFSQDKDKPKTYAEIATIQQNAHQFDSNENSNGFDLITTSNNFQPYKKPLNKSYEEPRKTVQLLFNPINNENNQIYFFDFERNGLPMGRVLIKVFADIAPKMSYNFHALATHEKGFGYSGCKVFECHPNESIITGDIEQNTGYSSRSIYEDVQFIPDDTNITPFPGAVGMRRAKKKFDSQGLVGSQFRIILTELGFTAIFACVIEGLEVVKKISQTLVQNDKIHGTTCVASAVGSNGSLNNVNNVNGVASVAGIFITQCGLYEFVKRDIMCGI</sequence>
<dbReference type="OMA" id="TIGMRRG"/>
<protein>
    <recommendedName>
        <fullName evidence="7">PPIase cyclophilin-type domain-containing protein</fullName>
    </recommendedName>
</protein>
<dbReference type="Gene3D" id="2.40.100.10">
    <property type="entry name" value="Cyclophilin-like"/>
    <property type="match status" value="1"/>
</dbReference>
<dbReference type="InterPro" id="IPR002130">
    <property type="entry name" value="Cyclophilin-type_PPIase_dom"/>
</dbReference>
<dbReference type="InterPro" id="IPR000315">
    <property type="entry name" value="Znf_B-box"/>
</dbReference>
<evidence type="ECO:0000313" key="6">
    <source>
        <dbReference type="Proteomes" id="UP000037069"/>
    </source>
</evidence>
<dbReference type="GO" id="GO:0008270">
    <property type="term" value="F:zinc ion binding"/>
    <property type="evidence" value="ECO:0007669"/>
    <property type="project" value="UniProtKB-KW"/>
</dbReference>
<dbReference type="PANTHER" id="PTHR11071:SF577">
    <property type="entry name" value="PEPTIDYL-PROLYL CIS-TRANS ISOMERASE"/>
    <property type="match status" value="1"/>
</dbReference>
<evidence type="ECO:0000313" key="5">
    <source>
        <dbReference type="EMBL" id="KNC24337.1"/>
    </source>
</evidence>
<reference evidence="5 6" key="1">
    <citation type="journal article" date="2015" name="Nat. Commun.">
        <title>Lucilia cuprina genome unlocks parasitic fly biology to underpin future interventions.</title>
        <authorList>
            <person name="Anstead C.A."/>
            <person name="Korhonen P.K."/>
            <person name="Young N.D."/>
            <person name="Hall R.S."/>
            <person name="Jex A.R."/>
            <person name="Murali S.C."/>
            <person name="Hughes D.S."/>
            <person name="Lee S.F."/>
            <person name="Perry T."/>
            <person name="Stroehlein A.J."/>
            <person name="Ansell B.R."/>
            <person name="Breugelmans B."/>
            <person name="Hofmann A."/>
            <person name="Qu J."/>
            <person name="Dugan S."/>
            <person name="Lee S.L."/>
            <person name="Chao H."/>
            <person name="Dinh H."/>
            <person name="Han Y."/>
            <person name="Doddapaneni H.V."/>
            <person name="Worley K.C."/>
            <person name="Muzny D.M."/>
            <person name="Ioannidis P."/>
            <person name="Waterhouse R.M."/>
            <person name="Zdobnov E.M."/>
            <person name="James P.J."/>
            <person name="Bagnall N.H."/>
            <person name="Kotze A.C."/>
            <person name="Gibbs R.A."/>
            <person name="Richards S."/>
            <person name="Batterham P."/>
            <person name="Gasser R.B."/>
        </authorList>
    </citation>
    <scope>NUCLEOTIDE SEQUENCE [LARGE SCALE GENOMIC DNA]</scope>
    <source>
        <strain evidence="5 6">LS</strain>
        <tissue evidence="5">Full body</tissue>
    </source>
</reference>
<feature type="domain" description="PPIase cyclophilin-type" evidence="3">
    <location>
        <begin position="486"/>
        <end position="670"/>
    </location>
</feature>
<keyword evidence="1" id="KW-0479">Metal-binding</keyword>
<feature type="domain" description="B box-type" evidence="4">
    <location>
        <begin position="113"/>
        <end position="149"/>
    </location>
</feature>
<evidence type="ECO:0000256" key="1">
    <source>
        <dbReference type="PROSITE-ProRule" id="PRU00024"/>
    </source>
</evidence>
<dbReference type="InterPro" id="IPR029000">
    <property type="entry name" value="Cyclophilin-like_dom_sf"/>
</dbReference>
<dbReference type="SUPFAM" id="SSF57845">
    <property type="entry name" value="B-box zinc-binding domain"/>
    <property type="match status" value="1"/>
</dbReference>
<dbReference type="Pfam" id="PF00643">
    <property type="entry name" value="zf-B_box"/>
    <property type="match status" value="1"/>
</dbReference>
<dbReference type="PROSITE" id="PS50119">
    <property type="entry name" value="ZF_BBOX"/>
    <property type="match status" value="1"/>
</dbReference>
<dbReference type="STRING" id="7375.A0A0L0BWD2"/>
<dbReference type="SUPFAM" id="SSF50891">
    <property type="entry name" value="Cyclophilin-like"/>
    <property type="match status" value="1"/>
</dbReference>
<feature type="region of interest" description="Disordered" evidence="2">
    <location>
        <begin position="377"/>
        <end position="399"/>
    </location>
</feature>
<dbReference type="EMBL" id="JRES01001243">
    <property type="protein sequence ID" value="KNC24337.1"/>
    <property type="molecule type" value="Genomic_DNA"/>
</dbReference>
<evidence type="ECO:0000256" key="2">
    <source>
        <dbReference type="SAM" id="MobiDB-lite"/>
    </source>
</evidence>
<dbReference type="Pfam" id="PF00160">
    <property type="entry name" value="Pro_isomerase"/>
    <property type="match status" value="1"/>
</dbReference>
<keyword evidence="1" id="KW-0863">Zinc-finger</keyword>
<dbReference type="CDD" id="cd19756">
    <property type="entry name" value="Bbox2"/>
    <property type="match status" value="1"/>
</dbReference>
<dbReference type="GO" id="GO:0016018">
    <property type="term" value="F:cyclosporin A binding"/>
    <property type="evidence" value="ECO:0007669"/>
    <property type="project" value="TreeGrafter"/>
</dbReference>
<organism evidence="5 6">
    <name type="scientific">Lucilia cuprina</name>
    <name type="common">Green bottle fly</name>
    <name type="synonym">Australian sheep blowfly</name>
    <dbReference type="NCBI Taxonomy" id="7375"/>
    <lineage>
        <taxon>Eukaryota</taxon>
        <taxon>Metazoa</taxon>
        <taxon>Ecdysozoa</taxon>
        <taxon>Arthropoda</taxon>
        <taxon>Hexapoda</taxon>
        <taxon>Insecta</taxon>
        <taxon>Pterygota</taxon>
        <taxon>Neoptera</taxon>
        <taxon>Endopterygota</taxon>
        <taxon>Diptera</taxon>
        <taxon>Brachycera</taxon>
        <taxon>Muscomorpha</taxon>
        <taxon>Oestroidea</taxon>
        <taxon>Calliphoridae</taxon>
        <taxon>Luciliinae</taxon>
        <taxon>Lucilia</taxon>
    </lineage>
</organism>
<dbReference type="PANTHER" id="PTHR11071">
    <property type="entry name" value="PEPTIDYL-PROLYL CIS-TRANS ISOMERASE"/>
    <property type="match status" value="1"/>
</dbReference>
<evidence type="ECO:0000259" key="4">
    <source>
        <dbReference type="PROSITE" id="PS50119"/>
    </source>
</evidence>
<evidence type="ECO:0000259" key="3">
    <source>
        <dbReference type="PROSITE" id="PS50072"/>
    </source>
</evidence>
<dbReference type="PROSITE" id="PS50072">
    <property type="entry name" value="CSA_PPIASE_2"/>
    <property type="match status" value="1"/>
</dbReference>
<dbReference type="OrthoDB" id="252722at2759"/>
<dbReference type="Proteomes" id="UP000037069">
    <property type="component" value="Unassembled WGS sequence"/>
</dbReference>
<gene>
    <name evidence="5" type="ORF">FF38_04622</name>
</gene>
<dbReference type="GO" id="GO:0006457">
    <property type="term" value="P:protein folding"/>
    <property type="evidence" value="ECO:0007669"/>
    <property type="project" value="TreeGrafter"/>
</dbReference>
<dbReference type="GO" id="GO:0003755">
    <property type="term" value="F:peptidyl-prolyl cis-trans isomerase activity"/>
    <property type="evidence" value="ECO:0007669"/>
    <property type="project" value="InterPro"/>
</dbReference>
<accession>A0A0L0BWD2</accession>
<keyword evidence="1" id="KW-0862">Zinc</keyword>
<name>A0A0L0BWD2_LUCCU</name>
<proteinExistence type="predicted"/>
<evidence type="ECO:0008006" key="7">
    <source>
        <dbReference type="Google" id="ProtNLM"/>
    </source>
</evidence>